<dbReference type="PANTHER" id="PTHR46169:SF29">
    <property type="entry name" value="DNA REPLICATION-RELATED ELEMENT FACTOR, ISOFORM A"/>
    <property type="match status" value="1"/>
</dbReference>
<dbReference type="OrthoDB" id="3264316at2759"/>
<name>A0A9Q3II22_9BASI</name>
<comment type="caution">
    <text evidence="3">The sequence shown here is derived from an EMBL/GenBank/DDBJ whole genome shotgun (WGS) entry which is preliminary data.</text>
</comment>
<keyword evidence="4" id="KW-1185">Reference proteome</keyword>
<organism evidence="3 4">
    <name type="scientific">Austropuccinia psidii MF-1</name>
    <dbReference type="NCBI Taxonomy" id="1389203"/>
    <lineage>
        <taxon>Eukaryota</taxon>
        <taxon>Fungi</taxon>
        <taxon>Dikarya</taxon>
        <taxon>Basidiomycota</taxon>
        <taxon>Pucciniomycotina</taxon>
        <taxon>Pucciniomycetes</taxon>
        <taxon>Pucciniales</taxon>
        <taxon>Sphaerophragmiaceae</taxon>
        <taxon>Austropuccinia</taxon>
    </lineage>
</organism>
<evidence type="ECO:0000313" key="4">
    <source>
        <dbReference type="Proteomes" id="UP000765509"/>
    </source>
</evidence>
<feature type="region of interest" description="Disordered" evidence="1">
    <location>
        <begin position="264"/>
        <end position="283"/>
    </location>
</feature>
<dbReference type="Pfam" id="PF05699">
    <property type="entry name" value="Dimer_Tnp_hAT"/>
    <property type="match status" value="1"/>
</dbReference>
<dbReference type="EMBL" id="AVOT02047014">
    <property type="protein sequence ID" value="MBW0542288.1"/>
    <property type="molecule type" value="Genomic_DNA"/>
</dbReference>
<evidence type="ECO:0000313" key="3">
    <source>
        <dbReference type="EMBL" id="MBW0542288.1"/>
    </source>
</evidence>
<dbReference type="PANTHER" id="PTHR46169">
    <property type="entry name" value="DNA REPLICATION-RELATED ELEMENT FACTOR, ISOFORM A"/>
    <property type="match status" value="1"/>
</dbReference>
<accession>A0A9Q3II22</accession>
<protein>
    <recommendedName>
        <fullName evidence="2">HAT C-terminal dimerisation domain-containing protein</fullName>
    </recommendedName>
</protein>
<dbReference type="InterPro" id="IPR052717">
    <property type="entry name" value="Vacuolar_transposase_reg"/>
</dbReference>
<proteinExistence type="predicted"/>
<dbReference type="Proteomes" id="UP000765509">
    <property type="component" value="Unassembled WGS sequence"/>
</dbReference>
<dbReference type="InterPro" id="IPR012337">
    <property type="entry name" value="RNaseH-like_sf"/>
</dbReference>
<sequence length="368" mass="42235">MGQLTDEEYSFFDDYLAVTKNSIEDSNNDVGLKDDQASIKAVKRNSGQSLKRRKTYTEELGTVLRPPGEKTIVHLLRDLCTHIRGSSKQRELFIEARKKTRDPPLLPISIPMMRWNFFSKQIQRAHQLKLLIQIYTNTPQTEEVWSAMEYMEPILHMFNQACNVFQSKAPSKHLVLPYYQVILNRLTHYASKSPHSWRQACEGAHAKLKKYYDCEMANNNSLIATLLNMKNHEGIFKQMGVTPHRAKEVIDILACECSTMAQNEQSGPVTGDQQSSSDNLSEPESFDLLKHLKQPPIEKMYDVLHSHDDEVILYLQNTHPMTKGKHMMDFWKSQIIARNFPNLGKVALRYLSIPASLASVERVFSHSG</sequence>
<dbReference type="GO" id="GO:0005634">
    <property type="term" value="C:nucleus"/>
    <property type="evidence" value="ECO:0007669"/>
    <property type="project" value="TreeGrafter"/>
</dbReference>
<dbReference type="GO" id="GO:0046983">
    <property type="term" value="F:protein dimerization activity"/>
    <property type="evidence" value="ECO:0007669"/>
    <property type="project" value="InterPro"/>
</dbReference>
<reference evidence="3" key="1">
    <citation type="submission" date="2021-03" db="EMBL/GenBank/DDBJ databases">
        <title>Draft genome sequence of rust myrtle Austropuccinia psidii MF-1, a brazilian biotype.</title>
        <authorList>
            <person name="Quecine M.C."/>
            <person name="Pachon D.M.R."/>
            <person name="Bonatelli M.L."/>
            <person name="Correr F.H."/>
            <person name="Franceschini L.M."/>
            <person name="Leite T.F."/>
            <person name="Margarido G.R.A."/>
            <person name="Almeida C.A."/>
            <person name="Ferrarezi J.A."/>
            <person name="Labate C.A."/>
        </authorList>
    </citation>
    <scope>NUCLEOTIDE SEQUENCE</scope>
    <source>
        <strain evidence="3">MF-1</strain>
    </source>
</reference>
<evidence type="ECO:0000259" key="2">
    <source>
        <dbReference type="Pfam" id="PF05699"/>
    </source>
</evidence>
<dbReference type="AlphaFoldDB" id="A0A9Q3II22"/>
<dbReference type="GO" id="GO:0006357">
    <property type="term" value="P:regulation of transcription by RNA polymerase II"/>
    <property type="evidence" value="ECO:0007669"/>
    <property type="project" value="TreeGrafter"/>
</dbReference>
<dbReference type="InterPro" id="IPR008906">
    <property type="entry name" value="HATC_C_dom"/>
</dbReference>
<evidence type="ECO:0000256" key="1">
    <source>
        <dbReference type="SAM" id="MobiDB-lite"/>
    </source>
</evidence>
<feature type="domain" description="HAT C-terminal dimerisation" evidence="2">
    <location>
        <begin position="326"/>
        <end position="367"/>
    </location>
</feature>
<gene>
    <name evidence="3" type="ORF">O181_082003</name>
</gene>
<dbReference type="SUPFAM" id="SSF53098">
    <property type="entry name" value="Ribonuclease H-like"/>
    <property type="match status" value="1"/>
</dbReference>
<feature type="compositionally biased region" description="Polar residues" evidence="1">
    <location>
        <begin position="264"/>
        <end position="282"/>
    </location>
</feature>